<evidence type="ECO:0000313" key="3">
    <source>
        <dbReference type="Proteomes" id="UP001626537"/>
    </source>
</evidence>
<evidence type="ECO:0000256" key="1">
    <source>
        <dbReference type="SAM" id="Phobius"/>
    </source>
</evidence>
<keyword evidence="1" id="KW-1133">Transmembrane helix</keyword>
<gene>
    <name evidence="2" type="ORF">R0135_02445</name>
</gene>
<keyword evidence="1" id="KW-0812">Transmembrane</keyword>
<feature type="transmembrane region" description="Helical" evidence="1">
    <location>
        <begin position="7"/>
        <end position="24"/>
    </location>
</feature>
<feature type="transmembrane region" description="Helical" evidence="1">
    <location>
        <begin position="113"/>
        <end position="141"/>
    </location>
</feature>
<keyword evidence="1" id="KW-0472">Membrane</keyword>
<sequence length="656" mass="70685">MTRVLSYAAFITGMALIVLMARLVAVDDRLTLLVMLLIVTAYGVGAAELWRYQRHTEGLGLALNSLDSDPSSPADTPSLDAWLSTVPETLRHAVHQRIVGHFQGLPAPILTPYLVGLLVMLGLMGTFVGMVATLGGAALALEGGTELTAIRQGLAAPIQGLGIAFGTSVAGVAASAMLGLIATLSQRERLRVSKVLDRHRDEFFRDHSLSHQRTQAYNALQQQARALPDAVASLVALGQQLGQLGEQLASWSERSGEQLVTQQREFETAVRGDFQALTAALASEVKDNLANTGKETAETLQPFVGQLLEQASAQLASEAAARREVDQELHTALHAQQAEELEARRVAEAHWQSTMSERADTFVAELGSQLQTIESLERQRLDSSGAQITQLQESLGEQLQAMTSSLNQSVATMESVGRQSIGTGSDLINTLKDNADRSLERDKLLMEERSTVLEQQLVLIANLKERGEEQQAALETMTSQFKEHIERQSSATADNLDQLMVQSAQQLTQVSDSLSKKMASTIDSNEQHWQQLSSKLGVELDQLLARNGEALDLLAGNLGEQLGASGQQIASTAVELAALSGGFADSVAAFKTSSEAVNTSLTTITEVLMAAGSRSDQQMGYYVDQAREIIDHNLITQQTILERLESVTAALQVEAA</sequence>
<proteinExistence type="predicted"/>
<dbReference type="RefSeq" id="WP_407348679.1">
    <property type="nucleotide sequence ID" value="NZ_CP136864.1"/>
</dbReference>
<dbReference type="Proteomes" id="UP001626537">
    <property type="component" value="Chromosome"/>
</dbReference>
<accession>A0ABZ0I4E2</accession>
<keyword evidence="3" id="KW-1185">Reference proteome</keyword>
<protein>
    <recommendedName>
        <fullName evidence="4">DUF802 domain-containing protein</fullName>
    </recommendedName>
</protein>
<dbReference type="EMBL" id="CP136864">
    <property type="protein sequence ID" value="WOJ94040.1"/>
    <property type="molecule type" value="Genomic_DNA"/>
</dbReference>
<evidence type="ECO:0000313" key="2">
    <source>
        <dbReference type="EMBL" id="WOJ94040.1"/>
    </source>
</evidence>
<reference evidence="2 3" key="1">
    <citation type="submission" date="2023-10" db="EMBL/GenBank/DDBJ databases">
        <title>Two novel species belonging to the OM43/NOR5 clade.</title>
        <authorList>
            <person name="Park M."/>
        </authorList>
    </citation>
    <scope>NUCLEOTIDE SEQUENCE [LARGE SCALE GENOMIC DNA]</scope>
    <source>
        <strain evidence="2 3">IMCC43200</strain>
    </source>
</reference>
<feature type="transmembrane region" description="Helical" evidence="1">
    <location>
        <begin position="161"/>
        <end position="184"/>
    </location>
</feature>
<name>A0ABZ0I4E2_9GAMM</name>
<evidence type="ECO:0008006" key="4">
    <source>
        <dbReference type="Google" id="ProtNLM"/>
    </source>
</evidence>
<feature type="transmembrane region" description="Helical" evidence="1">
    <location>
        <begin position="30"/>
        <end position="50"/>
    </location>
</feature>
<organism evidence="2 3">
    <name type="scientific">Congregibacter variabilis</name>
    <dbReference type="NCBI Taxonomy" id="3081200"/>
    <lineage>
        <taxon>Bacteria</taxon>
        <taxon>Pseudomonadati</taxon>
        <taxon>Pseudomonadota</taxon>
        <taxon>Gammaproteobacteria</taxon>
        <taxon>Cellvibrionales</taxon>
        <taxon>Halieaceae</taxon>
        <taxon>Congregibacter</taxon>
    </lineage>
</organism>